<dbReference type="KEGG" id="nah:F5544_20230"/>
<dbReference type="Proteomes" id="UP000503540">
    <property type="component" value="Chromosome"/>
</dbReference>
<evidence type="ECO:0000256" key="1">
    <source>
        <dbReference type="ARBA" id="ARBA00009580"/>
    </source>
</evidence>
<dbReference type="AlphaFoldDB" id="A0A6G9YFB1"/>
<dbReference type="InterPro" id="IPR026893">
    <property type="entry name" value="Tyr/Ser_Pase_IphP-type"/>
</dbReference>
<dbReference type="GO" id="GO:0004721">
    <property type="term" value="F:phosphoprotein phosphatase activity"/>
    <property type="evidence" value="ECO:0007669"/>
    <property type="project" value="InterPro"/>
</dbReference>
<dbReference type="RefSeq" id="WP_167474666.1">
    <property type="nucleotide sequence ID" value="NZ_CP046172.1"/>
</dbReference>
<sequence>MNTRHAPAHDLLDPNPAPGDLYRRLLRFTDIDNARDLGGLPVASGGSTRRGVVFRSATPQQLGPADLRLLTGPLGLRSVIDLRTGAESEREGHGRLSGTLVRVVNLPLRVAGHAAANPAELAAHASAAGMVAHYRELLSGSGASVITAMRLLARPERHSVLFHCAAGKDRTGLLAALLLDALGVPTEHIVADYALSAEHLDQVRARLITMTAYRRLPPLGTGIMSVDPGVMAAFLRSLHDSHGGAAGWLRLNGLSAAELDRLRLNLIDRSRQ</sequence>
<reference evidence="3 4" key="1">
    <citation type="journal article" date="2019" name="ACS Chem. Biol.">
        <title>Identification and Mobilization of a Cryptic Antibiotic Biosynthesis Gene Locus from a Human-Pathogenic Nocardia Isolate.</title>
        <authorList>
            <person name="Herisse M."/>
            <person name="Ishida K."/>
            <person name="Porter J.L."/>
            <person name="Howden B."/>
            <person name="Hertweck C."/>
            <person name="Stinear T.P."/>
            <person name="Pidot S.J."/>
        </authorList>
    </citation>
    <scope>NUCLEOTIDE SEQUENCE [LARGE SCALE GENOMIC DNA]</scope>
    <source>
        <strain evidence="3 4">AUSMDU00012717</strain>
    </source>
</reference>
<dbReference type="SUPFAM" id="SSF52799">
    <property type="entry name" value="(Phosphotyrosine protein) phosphatases II"/>
    <property type="match status" value="1"/>
</dbReference>
<dbReference type="Pfam" id="PF13350">
    <property type="entry name" value="Y_phosphatase3"/>
    <property type="match status" value="1"/>
</dbReference>
<dbReference type="EMBL" id="CP046172">
    <property type="protein sequence ID" value="QIS11911.1"/>
    <property type="molecule type" value="Genomic_DNA"/>
</dbReference>
<organism evidence="3 4">
    <name type="scientific">Nocardia arthritidis</name>
    <dbReference type="NCBI Taxonomy" id="228602"/>
    <lineage>
        <taxon>Bacteria</taxon>
        <taxon>Bacillati</taxon>
        <taxon>Actinomycetota</taxon>
        <taxon>Actinomycetes</taxon>
        <taxon>Mycobacteriales</taxon>
        <taxon>Nocardiaceae</taxon>
        <taxon>Nocardia</taxon>
    </lineage>
</organism>
<feature type="domain" description="Tyrosine specific protein phosphatases" evidence="2">
    <location>
        <begin position="143"/>
        <end position="215"/>
    </location>
</feature>
<dbReference type="Gene3D" id="3.90.190.10">
    <property type="entry name" value="Protein tyrosine phosphatase superfamily"/>
    <property type="match status" value="1"/>
</dbReference>
<dbReference type="PANTHER" id="PTHR31126:SF1">
    <property type="entry name" value="TYROSINE SPECIFIC PROTEIN PHOSPHATASES DOMAIN-CONTAINING PROTEIN"/>
    <property type="match status" value="1"/>
</dbReference>
<dbReference type="InterPro" id="IPR029021">
    <property type="entry name" value="Prot-tyrosine_phosphatase-like"/>
</dbReference>
<dbReference type="PANTHER" id="PTHR31126">
    <property type="entry name" value="TYROSINE-PROTEIN PHOSPHATASE"/>
    <property type="match status" value="1"/>
</dbReference>
<gene>
    <name evidence="3" type="ORF">F5544_20230</name>
</gene>
<dbReference type="InterPro" id="IPR016130">
    <property type="entry name" value="Tyr_Pase_AS"/>
</dbReference>
<evidence type="ECO:0000259" key="2">
    <source>
        <dbReference type="PROSITE" id="PS50056"/>
    </source>
</evidence>
<name>A0A6G9YFB1_9NOCA</name>
<dbReference type="PROSITE" id="PS50056">
    <property type="entry name" value="TYR_PHOSPHATASE_2"/>
    <property type="match status" value="1"/>
</dbReference>
<accession>A0A6G9YFB1</accession>
<dbReference type="PROSITE" id="PS00383">
    <property type="entry name" value="TYR_PHOSPHATASE_1"/>
    <property type="match status" value="1"/>
</dbReference>
<proteinExistence type="inferred from homology"/>
<protein>
    <submittedName>
        <fullName evidence="3">Protein-tyrosine-phosphatase</fullName>
    </submittedName>
</protein>
<evidence type="ECO:0000313" key="4">
    <source>
        <dbReference type="Proteomes" id="UP000503540"/>
    </source>
</evidence>
<dbReference type="InterPro" id="IPR000387">
    <property type="entry name" value="Tyr_Pase_dom"/>
</dbReference>
<evidence type="ECO:0000313" key="3">
    <source>
        <dbReference type="EMBL" id="QIS11911.1"/>
    </source>
</evidence>
<keyword evidence="4" id="KW-1185">Reference proteome</keyword>
<comment type="similarity">
    <text evidence="1">Belongs to the protein-tyrosine phosphatase family.</text>
</comment>